<dbReference type="GO" id="GO:0003959">
    <property type="term" value="F:NADPH dehydrogenase activity"/>
    <property type="evidence" value="ECO:0007669"/>
    <property type="project" value="InterPro"/>
</dbReference>
<evidence type="ECO:0000256" key="4">
    <source>
        <dbReference type="ARBA" id="ARBA00022857"/>
    </source>
</evidence>
<dbReference type="Pfam" id="PF00724">
    <property type="entry name" value="Oxidored_FMN"/>
    <property type="match status" value="1"/>
</dbReference>
<gene>
    <name evidence="7" type="ORF">UFOPK1908_01003</name>
</gene>
<accession>A0A6J6IFW1</accession>
<evidence type="ECO:0000259" key="6">
    <source>
        <dbReference type="Pfam" id="PF00724"/>
    </source>
</evidence>
<evidence type="ECO:0000256" key="3">
    <source>
        <dbReference type="ARBA" id="ARBA00022643"/>
    </source>
</evidence>
<evidence type="ECO:0000256" key="1">
    <source>
        <dbReference type="ARBA" id="ARBA00001917"/>
    </source>
</evidence>
<dbReference type="AlphaFoldDB" id="A0A6J6IFW1"/>
<keyword evidence="4" id="KW-0521">NADP</keyword>
<evidence type="ECO:0000313" key="7">
    <source>
        <dbReference type="EMBL" id="CAB4623474.1"/>
    </source>
</evidence>
<dbReference type="EMBL" id="CAEZVB010000046">
    <property type="protein sequence ID" value="CAB4623474.1"/>
    <property type="molecule type" value="Genomic_DNA"/>
</dbReference>
<reference evidence="7" key="1">
    <citation type="submission" date="2020-05" db="EMBL/GenBank/DDBJ databases">
        <authorList>
            <person name="Chiriac C."/>
            <person name="Salcher M."/>
            <person name="Ghai R."/>
            <person name="Kavagutti S V."/>
        </authorList>
    </citation>
    <scope>NUCLEOTIDE SEQUENCE</scope>
</reference>
<organism evidence="7">
    <name type="scientific">freshwater metagenome</name>
    <dbReference type="NCBI Taxonomy" id="449393"/>
    <lineage>
        <taxon>unclassified sequences</taxon>
        <taxon>metagenomes</taxon>
        <taxon>ecological metagenomes</taxon>
    </lineage>
</organism>
<dbReference type="Gene3D" id="3.20.20.70">
    <property type="entry name" value="Aldolase class I"/>
    <property type="match status" value="1"/>
</dbReference>
<keyword evidence="5" id="KW-0560">Oxidoreductase</keyword>
<dbReference type="SUPFAM" id="SSF51395">
    <property type="entry name" value="FMN-linked oxidoreductases"/>
    <property type="match status" value="1"/>
</dbReference>
<evidence type="ECO:0000256" key="5">
    <source>
        <dbReference type="ARBA" id="ARBA00023002"/>
    </source>
</evidence>
<dbReference type="InterPro" id="IPR013785">
    <property type="entry name" value="Aldolase_TIM"/>
</dbReference>
<proteinExistence type="predicted"/>
<sequence>MMASKVTPMTLLFEPLKIRGVEFSNRAWVAPMCQYSADINGVVGDWHLVTLGSYANGKAGLVMAEATGVNPVGRISIACPGIWSADQVAAWRRITDYIHGQDSKAGIQLAHAGRKASTDAPANGAKVLEPGEGGWITLSATDKAFTGMGTPKAMDQTDMDSTIADFATAAQNADKAGFDVIELHSAHGYLMHQFLSPLSNDRTDEYGGSIENRMRFPLAVVKAVREAWPQDKPLFVRISTTDWADGGWGVDDSVVYVKELEKLGVDLIDASSGGAIIDAKIPNEVNYQIDLAEQVKAQTGILTAAVGRITQAQQAEQLLEDQKADVCFLGRQMLRDPHWPLRAANELGEKIRWATPLRAGSGWTN</sequence>
<protein>
    <submittedName>
        <fullName evidence="7">Unannotated protein</fullName>
    </submittedName>
</protein>
<dbReference type="PANTHER" id="PTHR43303">
    <property type="entry name" value="NADPH DEHYDROGENASE C23G7.10C-RELATED"/>
    <property type="match status" value="1"/>
</dbReference>
<dbReference type="InterPro" id="IPR044152">
    <property type="entry name" value="YqjM-like"/>
</dbReference>
<evidence type="ECO:0000256" key="2">
    <source>
        <dbReference type="ARBA" id="ARBA00022630"/>
    </source>
</evidence>
<keyword evidence="2" id="KW-0285">Flavoprotein</keyword>
<dbReference type="CDD" id="cd02932">
    <property type="entry name" value="OYE_YqiM_FMN"/>
    <property type="match status" value="1"/>
</dbReference>
<comment type="cofactor">
    <cofactor evidence="1">
        <name>FMN</name>
        <dbReference type="ChEBI" id="CHEBI:58210"/>
    </cofactor>
</comment>
<dbReference type="InterPro" id="IPR001155">
    <property type="entry name" value="OxRdtase_FMN_N"/>
</dbReference>
<feature type="domain" description="NADH:flavin oxidoreductase/NADH oxidase N-terminal" evidence="6">
    <location>
        <begin position="12"/>
        <end position="347"/>
    </location>
</feature>
<dbReference type="GO" id="GO:0010181">
    <property type="term" value="F:FMN binding"/>
    <property type="evidence" value="ECO:0007669"/>
    <property type="project" value="InterPro"/>
</dbReference>
<dbReference type="PANTHER" id="PTHR43303:SF4">
    <property type="entry name" value="NADPH DEHYDROGENASE C23G7.10C-RELATED"/>
    <property type="match status" value="1"/>
</dbReference>
<name>A0A6J6IFW1_9ZZZZ</name>
<keyword evidence="3" id="KW-0288">FMN</keyword>
<dbReference type="GO" id="GO:0050661">
    <property type="term" value="F:NADP binding"/>
    <property type="evidence" value="ECO:0007669"/>
    <property type="project" value="InterPro"/>
</dbReference>